<keyword evidence="4" id="KW-1185">Reference proteome</keyword>
<sequence>MSEQEANNDGVEAIQVVSDKKSGASSLMPLSTTSATSAAKTLTKAAASSATLTKAATGAAATGAVTLTKAATNAATDAATINYKLREMQDGAVPRMMHFADKGGGDGSLLIENAAEQKASLEELEARVRQGVPNEFVTSILSIWASFKVLFIYLVTIETYIALAGSIGMTCYWYFTHKDNTTWDGGGLSWVLVGFAVVLPMSNLVKMGFGRREEALKILASLRSCQTMLYHAHALWDWDKGNGRANADLDILAHCDELLDTMYVGGEALVRFLTLPTSTLTRHQVTYHGQQEAHRTLDVAVQLYDVFASRQMVKYTKLAERIKRAGLSGTLRSFARVFTICLPAFYASTFAQLAIEIQSLGMGIAMAVITTLCLTSLYESILVMEDPFVAFLVLDGISIHEELMLHNQQVLTAREEIFPDAAPYKIPNSSSSSSAAAETDNSFADEQPGKMKGEQSGIPQRRQSAGMRGSLLFKTNGS</sequence>
<dbReference type="PANTHER" id="PTHR36970">
    <property type="entry name" value="UNNAMED PRODUCT"/>
    <property type="match status" value="1"/>
</dbReference>
<protein>
    <submittedName>
        <fullName evidence="3">Protein Hydra magnipapillata</fullName>
    </submittedName>
</protein>
<organism evidence="3 4">
    <name type="scientific">Seminavis robusta</name>
    <dbReference type="NCBI Taxonomy" id="568900"/>
    <lineage>
        <taxon>Eukaryota</taxon>
        <taxon>Sar</taxon>
        <taxon>Stramenopiles</taxon>
        <taxon>Ochrophyta</taxon>
        <taxon>Bacillariophyta</taxon>
        <taxon>Bacillariophyceae</taxon>
        <taxon>Bacillariophycidae</taxon>
        <taxon>Naviculales</taxon>
        <taxon>Naviculaceae</taxon>
        <taxon>Seminavis</taxon>
    </lineage>
</organism>
<feature type="transmembrane region" description="Helical" evidence="2">
    <location>
        <begin position="333"/>
        <end position="354"/>
    </location>
</feature>
<dbReference type="Proteomes" id="UP001153069">
    <property type="component" value="Unassembled WGS sequence"/>
</dbReference>
<dbReference type="PANTHER" id="PTHR36970:SF1">
    <property type="entry name" value="BESTROPHIN HOMOLOG"/>
    <property type="match status" value="1"/>
</dbReference>
<gene>
    <name evidence="3" type="ORF">SEMRO_1862_G302230.1</name>
</gene>
<name>A0A9N8ESV8_9STRA</name>
<keyword evidence="2" id="KW-1133">Transmembrane helix</keyword>
<feature type="transmembrane region" description="Helical" evidence="2">
    <location>
        <begin position="360"/>
        <end position="378"/>
    </location>
</feature>
<comment type="caution">
    <text evidence="3">The sequence shown here is derived from an EMBL/GenBank/DDBJ whole genome shotgun (WGS) entry which is preliminary data.</text>
</comment>
<keyword evidence="2" id="KW-0472">Membrane</keyword>
<proteinExistence type="predicted"/>
<dbReference type="AlphaFoldDB" id="A0A9N8ESV8"/>
<keyword evidence="2" id="KW-0812">Transmembrane</keyword>
<feature type="region of interest" description="Disordered" evidence="1">
    <location>
        <begin position="427"/>
        <end position="478"/>
    </location>
</feature>
<evidence type="ECO:0000313" key="3">
    <source>
        <dbReference type="EMBL" id="CAB9526641.1"/>
    </source>
</evidence>
<evidence type="ECO:0000256" key="2">
    <source>
        <dbReference type="SAM" id="Phobius"/>
    </source>
</evidence>
<dbReference type="OrthoDB" id="536576at2759"/>
<evidence type="ECO:0000256" key="1">
    <source>
        <dbReference type="SAM" id="MobiDB-lite"/>
    </source>
</evidence>
<evidence type="ECO:0000313" key="4">
    <source>
        <dbReference type="Proteomes" id="UP001153069"/>
    </source>
</evidence>
<reference evidence="3" key="1">
    <citation type="submission" date="2020-06" db="EMBL/GenBank/DDBJ databases">
        <authorList>
            <consortium name="Plant Systems Biology data submission"/>
        </authorList>
    </citation>
    <scope>NUCLEOTIDE SEQUENCE</scope>
    <source>
        <strain evidence="3">D6</strain>
    </source>
</reference>
<accession>A0A9N8ESV8</accession>
<feature type="transmembrane region" description="Helical" evidence="2">
    <location>
        <begin position="150"/>
        <end position="175"/>
    </location>
</feature>
<feature type="transmembrane region" description="Helical" evidence="2">
    <location>
        <begin position="187"/>
        <end position="205"/>
    </location>
</feature>
<dbReference type="EMBL" id="CAICTM010001860">
    <property type="protein sequence ID" value="CAB9526641.1"/>
    <property type="molecule type" value="Genomic_DNA"/>
</dbReference>